<dbReference type="Proteomes" id="UP000049828">
    <property type="component" value="Unassembled WGS sequence"/>
</dbReference>
<dbReference type="EMBL" id="CYXX01000017">
    <property type="protein sequence ID" value="CUN17303.1"/>
    <property type="molecule type" value="Genomic_DNA"/>
</dbReference>
<dbReference type="AlphaFoldDB" id="A0A0M6X0L7"/>
<accession>A0A0M6X0L7</accession>
<evidence type="ECO:0000313" key="4">
    <source>
        <dbReference type="Proteomes" id="UP000049828"/>
    </source>
</evidence>
<evidence type="ECO:0000313" key="5">
    <source>
        <dbReference type="Proteomes" id="UP000095395"/>
    </source>
</evidence>
<gene>
    <name evidence="3" type="ORF">ERS852392_00732</name>
    <name evidence="2" type="ORF">ERS852444_02214</name>
    <name evidence="1" type="ORF">RIL183_10751</name>
</gene>
<evidence type="ECO:0000313" key="2">
    <source>
        <dbReference type="EMBL" id="CUN17303.1"/>
    </source>
</evidence>
<reference evidence="1" key="2">
    <citation type="submission" date="2015-05" db="EMBL/GenBank/DDBJ databases">
        <authorList>
            <person name="Wang D.B."/>
            <person name="Wang M."/>
        </authorList>
    </citation>
    <scope>NUCLEOTIDE SEQUENCE [LARGE SCALE GENOMIC DNA]</scope>
    <source>
        <strain evidence="1">L1-83</strain>
    </source>
</reference>
<organism evidence="1 4">
    <name type="scientific">Roseburia inulinivorans</name>
    <dbReference type="NCBI Taxonomy" id="360807"/>
    <lineage>
        <taxon>Bacteria</taxon>
        <taxon>Bacillati</taxon>
        <taxon>Bacillota</taxon>
        <taxon>Clostridia</taxon>
        <taxon>Lachnospirales</taxon>
        <taxon>Lachnospiraceae</taxon>
        <taxon>Roseburia</taxon>
    </lineage>
</organism>
<name>A0A0M6X0L7_9FIRM</name>
<protein>
    <submittedName>
        <fullName evidence="1">Uncharacterized protein</fullName>
    </submittedName>
</protein>
<dbReference type="EMBL" id="CYYR01000003">
    <property type="protein sequence ID" value="CUN55310.1"/>
    <property type="molecule type" value="Genomic_DNA"/>
</dbReference>
<dbReference type="Proteomes" id="UP000095395">
    <property type="component" value="Unassembled WGS sequence"/>
</dbReference>
<sequence>MLTTQNGSIEVQKYKLPLELEVGDILIQNEFGIYEKK</sequence>
<reference evidence="4" key="1">
    <citation type="submission" date="2015-05" db="EMBL/GenBank/DDBJ databases">
        <authorList>
            <consortium name="Pathogen Informatics"/>
        </authorList>
    </citation>
    <scope>NUCLEOTIDE SEQUENCE [LARGE SCALE GENOMIC DNA]</scope>
    <source>
        <strain evidence="3 5">2789STDY5608835</strain>
        <strain evidence="2 6">2789STDY5608887</strain>
        <strain evidence="4">L1-83</strain>
    </source>
</reference>
<evidence type="ECO:0000313" key="3">
    <source>
        <dbReference type="EMBL" id="CUN55310.1"/>
    </source>
</evidence>
<dbReference type="STRING" id="360807.ERS852392_00732"/>
<proteinExistence type="predicted"/>
<evidence type="ECO:0000313" key="6">
    <source>
        <dbReference type="Proteomes" id="UP000095453"/>
    </source>
</evidence>
<keyword evidence="4" id="KW-1185">Reference proteome</keyword>
<dbReference type="Proteomes" id="UP000095453">
    <property type="component" value="Unassembled WGS sequence"/>
</dbReference>
<dbReference type="EMBL" id="CVRS01000131">
    <property type="protein sequence ID" value="CRL43461.1"/>
    <property type="molecule type" value="Genomic_DNA"/>
</dbReference>
<evidence type="ECO:0000313" key="1">
    <source>
        <dbReference type="EMBL" id="CRL43461.1"/>
    </source>
</evidence>